<feature type="compositionally biased region" description="Basic residues" evidence="1">
    <location>
        <begin position="1"/>
        <end position="10"/>
    </location>
</feature>
<evidence type="ECO:0000256" key="1">
    <source>
        <dbReference type="SAM" id="MobiDB-lite"/>
    </source>
</evidence>
<reference evidence="2" key="1">
    <citation type="submission" date="2019-10" db="EMBL/GenBank/DDBJ databases">
        <title>Conservation and host-specific expression of non-tandemly repeated heterogenous ribosome RNA gene in arbuscular mycorrhizal fungi.</title>
        <authorList>
            <person name="Maeda T."/>
            <person name="Kobayashi Y."/>
            <person name="Nakagawa T."/>
            <person name="Ezawa T."/>
            <person name="Yamaguchi K."/>
            <person name="Bino T."/>
            <person name="Nishimoto Y."/>
            <person name="Shigenobu S."/>
            <person name="Kawaguchi M."/>
        </authorList>
    </citation>
    <scope>NUCLEOTIDE SEQUENCE</scope>
    <source>
        <strain evidence="2">HR1</strain>
    </source>
</reference>
<evidence type="ECO:0000313" key="2">
    <source>
        <dbReference type="EMBL" id="GES93049.1"/>
    </source>
</evidence>
<feature type="compositionally biased region" description="Polar residues" evidence="1">
    <location>
        <begin position="12"/>
        <end position="26"/>
    </location>
</feature>
<gene>
    <name evidence="2" type="ORF">RCL2_001980700</name>
</gene>
<proteinExistence type="predicted"/>
<dbReference type="Proteomes" id="UP000615446">
    <property type="component" value="Unassembled WGS sequence"/>
</dbReference>
<feature type="region of interest" description="Disordered" evidence="1">
    <location>
        <begin position="1"/>
        <end position="27"/>
    </location>
</feature>
<dbReference type="AlphaFoldDB" id="A0A8H3QXJ3"/>
<protein>
    <submittedName>
        <fullName evidence="2">Uncharacterized protein</fullName>
    </submittedName>
</protein>
<dbReference type="EMBL" id="BLAL01000218">
    <property type="protein sequence ID" value="GES93049.1"/>
    <property type="molecule type" value="Genomic_DNA"/>
</dbReference>
<name>A0A8H3QXJ3_9GLOM</name>
<comment type="caution">
    <text evidence="2">The sequence shown here is derived from an EMBL/GenBank/DDBJ whole genome shotgun (WGS) entry which is preliminary data.</text>
</comment>
<accession>A0A8H3QXJ3</accession>
<organism evidence="2 3">
    <name type="scientific">Rhizophagus clarus</name>
    <dbReference type="NCBI Taxonomy" id="94130"/>
    <lineage>
        <taxon>Eukaryota</taxon>
        <taxon>Fungi</taxon>
        <taxon>Fungi incertae sedis</taxon>
        <taxon>Mucoromycota</taxon>
        <taxon>Glomeromycotina</taxon>
        <taxon>Glomeromycetes</taxon>
        <taxon>Glomerales</taxon>
        <taxon>Glomeraceae</taxon>
        <taxon>Rhizophagus</taxon>
    </lineage>
</organism>
<evidence type="ECO:0000313" key="3">
    <source>
        <dbReference type="Proteomes" id="UP000615446"/>
    </source>
</evidence>
<sequence length="79" mass="9067">MRKKRGRHFAHSIQSRASYSGSSNSPSKRRKFAHWVGYCVIPISQNLIIYQHLKIIDETKALFCDASKDAQILVLNVHI</sequence>